<organism evidence="1 2">
    <name type="scientific">Stereocaulon virgatum</name>
    <dbReference type="NCBI Taxonomy" id="373712"/>
    <lineage>
        <taxon>Eukaryota</taxon>
        <taxon>Fungi</taxon>
        <taxon>Dikarya</taxon>
        <taxon>Ascomycota</taxon>
        <taxon>Pezizomycotina</taxon>
        <taxon>Lecanoromycetes</taxon>
        <taxon>OSLEUM clade</taxon>
        <taxon>Lecanoromycetidae</taxon>
        <taxon>Lecanorales</taxon>
        <taxon>Lecanorineae</taxon>
        <taxon>Stereocaulaceae</taxon>
        <taxon>Stereocaulon</taxon>
    </lineage>
</organism>
<dbReference type="EMBL" id="JBEFKJ010000002">
    <property type="protein sequence ID" value="KAL2047591.1"/>
    <property type="molecule type" value="Genomic_DNA"/>
</dbReference>
<protein>
    <submittedName>
        <fullName evidence="1">Uncharacterized protein</fullName>
    </submittedName>
</protein>
<gene>
    <name evidence="1" type="ORF">N7G274_000633</name>
</gene>
<evidence type="ECO:0000313" key="2">
    <source>
        <dbReference type="Proteomes" id="UP001590950"/>
    </source>
</evidence>
<keyword evidence="2" id="KW-1185">Reference proteome</keyword>
<dbReference type="Proteomes" id="UP001590950">
    <property type="component" value="Unassembled WGS sequence"/>
</dbReference>
<reference evidence="1 2" key="1">
    <citation type="submission" date="2024-09" db="EMBL/GenBank/DDBJ databases">
        <title>Rethinking Asexuality: The Enigmatic Case of Functional Sexual Genes in Lepraria (Stereocaulaceae).</title>
        <authorList>
            <person name="Doellman M."/>
            <person name="Sun Y."/>
            <person name="Barcenas-Pena A."/>
            <person name="Lumbsch H.T."/>
            <person name="Grewe F."/>
        </authorList>
    </citation>
    <scope>NUCLEOTIDE SEQUENCE [LARGE SCALE GENOMIC DNA]</scope>
    <source>
        <strain evidence="1 2">Mercado 3170</strain>
    </source>
</reference>
<accession>A0ABR4APX0</accession>
<dbReference type="SUPFAM" id="SSF54236">
    <property type="entry name" value="Ubiquitin-like"/>
    <property type="match status" value="1"/>
</dbReference>
<name>A0ABR4APX0_9LECA</name>
<comment type="caution">
    <text evidence="1">The sequence shown here is derived from an EMBL/GenBank/DDBJ whole genome shotgun (WGS) entry which is preliminary data.</text>
</comment>
<dbReference type="InterPro" id="IPR029071">
    <property type="entry name" value="Ubiquitin-like_domsf"/>
</dbReference>
<evidence type="ECO:0000313" key="1">
    <source>
        <dbReference type="EMBL" id="KAL2047591.1"/>
    </source>
</evidence>
<sequence>MQWTAPRPHAAQDRERVKVDHRFALRHSLHDAASICSSILSFFDPTDNTTAWAYYTARLHQDTGKPQKYMPIYVRDVSGTSIVANTDIPTLQVQPELDLASVKSLIRVKICLPYAQSHPSYDGGVLSNDEASLKYFNVGSHAWYTCISSGSNHVRQSLTLAQQRIRTL</sequence>
<proteinExistence type="predicted"/>